<sequence length="1396" mass="161942">MVSANSFQKYNHEFNKMNDNVSSIYQNKKSHLRRQLGLKWNFYFFGCVYKSVSKTKISSNFFYFILDLVVSLYTVYYALASIIIPVENTDRSYIFPHSSLLTVITPILISREIALAALMLFFIIFIVLFIICFLHPDLIVRFRILFYPQIHLIFYPLITGTFGFGIFYINVSSRSQTVLVFSLINLILFFPYSYILSLLCLIETNSIIRPNPLLSEWFSGASIYYPLVTAIISLICYHVDKFDTYGRLLFLGILLVVSLVSGILVFASQPVMMPVMNELLSSKFFAICLGSILSLIAEKTKNTFNSWYITVLLIVCPFIFLIVHMIGTVIRKSSEKMLLQIGDSESLSIDSLETTFQSIIQERKIRNIIKVGLLSGNDIIHDETFVRFCLERYPASEWLLQYTVFLYAAVWGCDSDTYKFLLHLCSVDLFSKNTEMILFETSYCYMQASQIISPMISRDLEEYRSIFLQVCRAHKKFWLASVEDDATDPFKNGLLSKFNAMQAYLKKLCKYYHFCPSVYYERAIFEADFKHKYDDAAKFFHYGVELSRNPKKYISAKIFEPFSSFFPSIQKQNIKTNFIDSGEGYSFISVRDQNDRAKFYSTQLITYDSYIKRLCKPFFITRNQMQTEYPFFNSRIRFLRGVLAFVIVSFVICSICHNICNGIFIDGLEVYNSILEQINETINVRKELANFEFNLMLLVDIKNRTYESSTVLGYNKQLISEENWSSFYDYALRHIDGTKKRIMKFRYIYDNFNSTFPGDLVACSNFTILLADVHIFYDVFKQTNTSISAMFEQMGEVLGRKIPEIVDLIDKIYVLMIDYLNDYVNTIFSRNIGVIIGTIALEFLTPIIAIWVISMSVNFIFNKISLIIRTIQPPVLKYISNMFSKLISTEEHQDTEKNSFKIPNTAFALFPTFYVYLIFPIFSLLFILLRDKSVFYKKDLAKIMSFSEPSKFVFYSQAWLEFQLNYLNQFSFGMNATSMKQIFGSEILCINKAFTNISEDFQVNCPFFQYERYIFTLISLFIFLTSVSFLLYFIYLLFTIESIARLGKYVLYFLPSLAVNSNPVFQALIKGYHLSLRDVNVFANELKAVPTFKGAFCTFFYNEEQEIVEIFGDREMFMDIKPKNIQQIAEYIEQNGSNKIEEIKEFFETKGSMLRTTIKNDLDISLSFVQTDQLFIKTEISNEEIINKEKLIRYLSETVENFYPKKRPPIIRGIIFGITNLNEYEQKQLIEISMQQSDFFLFDTRNVSIFGVCDIKFPNSTQIILNYLKNIPKNAIAAVSVGGPMTFFDMPRGQFTKSRCVSDCYDNVYLLTTLTKKGTISITKEFLLENHNNLDDFEINSLSLSSSEVIEYAQLKVQKISDMVTINITDNLPTETEVPQSGSPNVANMSISPNIL</sequence>
<feature type="transmembrane region" description="Helical" evidence="2">
    <location>
        <begin position="279"/>
        <end position="297"/>
    </location>
</feature>
<evidence type="ECO:0000313" key="3">
    <source>
        <dbReference type="EMBL" id="OHT10051.1"/>
    </source>
</evidence>
<keyword evidence="2" id="KW-0812">Transmembrane</keyword>
<dbReference type="RefSeq" id="XP_068363187.1">
    <property type="nucleotide sequence ID" value="XM_068501636.1"/>
</dbReference>
<feature type="transmembrane region" description="Helical" evidence="2">
    <location>
        <begin position="309"/>
        <end position="330"/>
    </location>
</feature>
<feature type="transmembrane region" description="Helical" evidence="2">
    <location>
        <begin position="832"/>
        <end position="861"/>
    </location>
</feature>
<dbReference type="Proteomes" id="UP000179807">
    <property type="component" value="Unassembled WGS sequence"/>
</dbReference>
<reference evidence="3" key="1">
    <citation type="submission" date="2016-10" db="EMBL/GenBank/DDBJ databases">
        <authorList>
            <person name="Benchimol M."/>
            <person name="Almeida L.G."/>
            <person name="Vasconcelos A.T."/>
            <person name="Perreira-Neves A."/>
            <person name="Rosa I.A."/>
            <person name="Tasca T."/>
            <person name="Bogo M.R."/>
            <person name="de Souza W."/>
        </authorList>
    </citation>
    <scope>NUCLEOTIDE SEQUENCE [LARGE SCALE GENOMIC DNA]</scope>
    <source>
        <strain evidence="3">K</strain>
    </source>
</reference>
<keyword evidence="2" id="KW-0472">Membrane</keyword>
<feature type="transmembrane region" description="Helical" evidence="2">
    <location>
        <begin position="115"/>
        <end position="140"/>
    </location>
</feature>
<gene>
    <name evidence="3" type="ORF">TRFO_20862</name>
</gene>
<keyword evidence="4" id="KW-1185">Reference proteome</keyword>
<comment type="caution">
    <text evidence="3">The sequence shown here is derived from an EMBL/GenBank/DDBJ whole genome shotgun (WGS) entry which is preliminary data.</text>
</comment>
<evidence type="ECO:0000256" key="2">
    <source>
        <dbReference type="SAM" id="Phobius"/>
    </source>
</evidence>
<feature type="region of interest" description="Disordered" evidence="1">
    <location>
        <begin position="1375"/>
        <end position="1396"/>
    </location>
</feature>
<feature type="transmembrane region" description="Helical" evidence="2">
    <location>
        <begin position="61"/>
        <end position="80"/>
    </location>
</feature>
<feature type="transmembrane region" description="Helical" evidence="2">
    <location>
        <begin position="177"/>
        <end position="202"/>
    </location>
</feature>
<feature type="transmembrane region" description="Helical" evidence="2">
    <location>
        <begin position="1013"/>
        <end position="1038"/>
    </location>
</feature>
<feature type="transmembrane region" description="Helical" evidence="2">
    <location>
        <begin position="92"/>
        <end position="109"/>
    </location>
</feature>
<organism evidence="3 4">
    <name type="scientific">Tritrichomonas foetus</name>
    <dbReference type="NCBI Taxonomy" id="1144522"/>
    <lineage>
        <taxon>Eukaryota</taxon>
        <taxon>Metamonada</taxon>
        <taxon>Parabasalia</taxon>
        <taxon>Tritrichomonadida</taxon>
        <taxon>Tritrichomonadidae</taxon>
        <taxon>Tritrichomonas</taxon>
    </lineage>
</organism>
<evidence type="ECO:0000313" key="4">
    <source>
        <dbReference type="Proteomes" id="UP000179807"/>
    </source>
</evidence>
<keyword evidence="2" id="KW-1133">Transmembrane helix</keyword>
<feature type="transmembrane region" description="Helical" evidence="2">
    <location>
        <begin position="152"/>
        <end position="171"/>
    </location>
</feature>
<feature type="transmembrane region" description="Helical" evidence="2">
    <location>
        <begin position="642"/>
        <end position="665"/>
    </location>
</feature>
<protein>
    <submittedName>
        <fullName evidence="3">Uncharacterized protein</fullName>
    </submittedName>
</protein>
<dbReference type="VEuPathDB" id="TrichDB:TRFO_20862"/>
<name>A0A1J4KFP7_9EUKA</name>
<dbReference type="GeneID" id="94836340"/>
<feature type="transmembrane region" description="Helical" evidence="2">
    <location>
        <begin position="223"/>
        <end position="240"/>
    </location>
</feature>
<evidence type="ECO:0000256" key="1">
    <source>
        <dbReference type="SAM" id="MobiDB-lite"/>
    </source>
</evidence>
<feature type="transmembrane region" description="Helical" evidence="2">
    <location>
        <begin position="907"/>
        <end position="929"/>
    </location>
</feature>
<dbReference type="EMBL" id="MLAK01000623">
    <property type="protein sequence ID" value="OHT10051.1"/>
    <property type="molecule type" value="Genomic_DNA"/>
</dbReference>
<accession>A0A1J4KFP7</accession>
<proteinExistence type="predicted"/>
<feature type="transmembrane region" description="Helical" evidence="2">
    <location>
        <begin position="246"/>
        <end position="267"/>
    </location>
</feature>